<sequence>MAESLGGNRVSTRSRTRKAEEQLSNFEEDDRLATFFNSLPRYRQSQRLRSSRPSHSNNEKLDTNIFESCLEDLWNSISEEKRNSYTYLDCLWFSLHKKGLAKDNVLKWIKKKQIFSRKYVFVPIVCWSHWSLLIFCNFGEKRQSNTKKPCMLLLDSLQQADPKKLEPDIRRFVLDIYGAEGRQEKEGVISKIPLLIPKVPQQKNGEECGIFVLFFIYLFVQNAPATFTLEGYPYFLKEDWFNLDELESFREKIYSFESHKKIEHDTHEQRDSGGSNSCDLIPECTVAVSKSEAGGAQATNRGRAMVQGKKIIVLEIQ</sequence>
<evidence type="ECO:0000259" key="6">
    <source>
        <dbReference type="PROSITE" id="PS50600"/>
    </source>
</evidence>
<proteinExistence type="inferred from homology"/>
<dbReference type="Gene3D" id="3.40.395.10">
    <property type="entry name" value="Adenoviral Proteinase, Chain A"/>
    <property type="match status" value="1"/>
</dbReference>
<feature type="region of interest" description="Disordered" evidence="5">
    <location>
        <begin position="1"/>
        <end position="25"/>
    </location>
</feature>
<accession>A0A9D5HHQ7</accession>
<dbReference type="PANTHER" id="PTHR46915:SF6">
    <property type="entry name" value="CYSTEINE PROTEINASES SUPERFAMILY PROTEIN"/>
    <property type="match status" value="1"/>
</dbReference>
<reference evidence="7" key="1">
    <citation type="submission" date="2021-03" db="EMBL/GenBank/DDBJ databases">
        <authorList>
            <person name="Li Z."/>
            <person name="Yang C."/>
        </authorList>
    </citation>
    <scope>NUCLEOTIDE SEQUENCE</scope>
    <source>
        <strain evidence="7">Dzin_1.0</strain>
        <tissue evidence="7">Leaf</tissue>
    </source>
</reference>
<dbReference type="InterPro" id="IPR038765">
    <property type="entry name" value="Papain-like_cys_pep_sf"/>
</dbReference>
<evidence type="ECO:0000256" key="3">
    <source>
        <dbReference type="ARBA" id="ARBA00022801"/>
    </source>
</evidence>
<protein>
    <recommendedName>
        <fullName evidence="6">Ubiquitin-like protease family profile domain-containing protein</fullName>
    </recommendedName>
</protein>
<dbReference type="SUPFAM" id="SSF54001">
    <property type="entry name" value="Cysteine proteinases"/>
    <property type="match status" value="1"/>
</dbReference>
<dbReference type="AlphaFoldDB" id="A0A9D5HHQ7"/>
<organism evidence="7 8">
    <name type="scientific">Dioscorea zingiberensis</name>
    <dbReference type="NCBI Taxonomy" id="325984"/>
    <lineage>
        <taxon>Eukaryota</taxon>
        <taxon>Viridiplantae</taxon>
        <taxon>Streptophyta</taxon>
        <taxon>Embryophyta</taxon>
        <taxon>Tracheophyta</taxon>
        <taxon>Spermatophyta</taxon>
        <taxon>Magnoliopsida</taxon>
        <taxon>Liliopsida</taxon>
        <taxon>Dioscoreales</taxon>
        <taxon>Dioscoreaceae</taxon>
        <taxon>Dioscorea</taxon>
    </lineage>
</organism>
<dbReference type="Proteomes" id="UP001085076">
    <property type="component" value="Miscellaneous, Linkage group lg03"/>
</dbReference>
<dbReference type="PANTHER" id="PTHR46915">
    <property type="entry name" value="UBIQUITIN-LIKE PROTEASE 4-RELATED"/>
    <property type="match status" value="1"/>
</dbReference>
<dbReference type="GO" id="GO:0006508">
    <property type="term" value="P:proteolysis"/>
    <property type="evidence" value="ECO:0007669"/>
    <property type="project" value="UniProtKB-KW"/>
</dbReference>
<dbReference type="EMBL" id="JAGGNH010000003">
    <property type="protein sequence ID" value="KAJ0976950.1"/>
    <property type="molecule type" value="Genomic_DNA"/>
</dbReference>
<evidence type="ECO:0000256" key="1">
    <source>
        <dbReference type="ARBA" id="ARBA00005234"/>
    </source>
</evidence>
<evidence type="ECO:0000313" key="7">
    <source>
        <dbReference type="EMBL" id="KAJ0976950.1"/>
    </source>
</evidence>
<reference evidence="7" key="2">
    <citation type="journal article" date="2022" name="Hortic Res">
        <title>The genome of Dioscorea zingiberensis sheds light on the biosynthesis, origin and evolution of the medicinally important diosgenin saponins.</title>
        <authorList>
            <person name="Li Y."/>
            <person name="Tan C."/>
            <person name="Li Z."/>
            <person name="Guo J."/>
            <person name="Li S."/>
            <person name="Chen X."/>
            <person name="Wang C."/>
            <person name="Dai X."/>
            <person name="Yang H."/>
            <person name="Song W."/>
            <person name="Hou L."/>
            <person name="Xu J."/>
            <person name="Tong Z."/>
            <person name="Xu A."/>
            <person name="Yuan X."/>
            <person name="Wang W."/>
            <person name="Yang Q."/>
            <person name="Chen L."/>
            <person name="Sun Z."/>
            <person name="Wang K."/>
            <person name="Pan B."/>
            <person name="Chen J."/>
            <person name="Bao Y."/>
            <person name="Liu F."/>
            <person name="Qi X."/>
            <person name="Gang D.R."/>
            <person name="Wen J."/>
            <person name="Li J."/>
        </authorList>
    </citation>
    <scope>NUCLEOTIDE SEQUENCE</scope>
    <source>
        <strain evidence="7">Dzin_1.0</strain>
    </source>
</reference>
<comment type="caution">
    <text evidence="7">The sequence shown here is derived from an EMBL/GenBank/DDBJ whole genome shotgun (WGS) entry which is preliminary data.</text>
</comment>
<name>A0A9D5HHQ7_9LILI</name>
<evidence type="ECO:0000256" key="4">
    <source>
        <dbReference type="ARBA" id="ARBA00022807"/>
    </source>
</evidence>
<dbReference type="Pfam" id="PF02902">
    <property type="entry name" value="Peptidase_C48"/>
    <property type="match status" value="1"/>
</dbReference>
<evidence type="ECO:0000313" key="8">
    <source>
        <dbReference type="Proteomes" id="UP001085076"/>
    </source>
</evidence>
<keyword evidence="8" id="KW-1185">Reference proteome</keyword>
<dbReference type="OrthoDB" id="732682at2759"/>
<feature type="domain" description="Ubiquitin-like protease family profile" evidence="6">
    <location>
        <begin position="41"/>
        <end position="219"/>
    </location>
</feature>
<keyword evidence="3" id="KW-0378">Hydrolase</keyword>
<dbReference type="PROSITE" id="PS50600">
    <property type="entry name" value="ULP_PROTEASE"/>
    <property type="match status" value="1"/>
</dbReference>
<gene>
    <name evidence="7" type="ORF">J5N97_012424</name>
</gene>
<comment type="similarity">
    <text evidence="1">Belongs to the peptidase C48 family.</text>
</comment>
<evidence type="ECO:0000256" key="5">
    <source>
        <dbReference type="SAM" id="MobiDB-lite"/>
    </source>
</evidence>
<keyword evidence="4" id="KW-0788">Thiol protease</keyword>
<keyword evidence="2" id="KW-0645">Protease</keyword>
<dbReference type="InterPro" id="IPR003653">
    <property type="entry name" value="Peptidase_C48_C"/>
</dbReference>
<dbReference type="GO" id="GO:0016926">
    <property type="term" value="P:protein desumoylation"/>
    <property type="evidence" value="ECO:0007669"/>
    <property type="project" value="UniProtKB-ARBA"/>
</dbReference>
<dbReference type="GO" id="GO:0008234">
    <property type="term" value="F:cysteine-type peptidase activity"/>
    <property type="evidence" value="ECO:0007669"/>
    <property type="project" value="UniProtKB-KW"/>
</dbReference>
<evidence type="ECO:0000256" key="2">
    <source>
        <dbReference type="ARBA" id="ARBA00022670"/>
    </source>
</evidence>